<sequence>MRHTSAQAPSVVDRVLAVLGAFSPDRPALSLSDLSRRAGLPLSTTHRIVGELARRGALERQEDGRYRVGLWLWEVASLSPRGMGLREAAMPFLEDLYEATHENVQLAVLDAPEVVYVERISGRNAVSIMSRAGGRLAAHATGVGLVLLAHAPVDVQEQVLAGPLKTYTPKTIDTADELRRVLADVRRDGFVVSDRQVEMVSLSVAAPVYGPEDSVVAAISIVVPVRGVEPRTLVPAVRAAARGISRNLGAPRALSGGVLVPSCGG</sequence>
<evidence type="ECO:0000256" key="3">
    <source>
        <dbReference type="ARBA" id="ARBA00023163"/>
    </source>
</evidence>
<dbReference type="SUPFAM" id="SSF46785">
    <property type="entry name" value="Winged helix' DNA-binding domain"/>
    <property type="match status" value="1"/>
</dbReference>
<dbReference type="GO" id="GO:0045892">
    <property type="term" value="P:negative regulation of DNA-templated transcription"/>
    <property type="evidence" value="ECO:0007669"/>
    <property type="project" value="TreeGrafter"/>
</dbReference>
<dbReference type="InterPro" id="IPR036388">
    <property type="entry name" value="WH-like_DNA-bd_sf"/>
</dbReference>
<dbReference type="SMART" id="SM00346">
    <property type="entry name" value="HTH_ICLR"/>
    <property type="match status" value="1"/>
</dbReference>
<dbReference type="GO" id="GO:0003677">
    <property type="term" value="F:DNA binding"/>
    <property type="evidence" value="ECO:0007669"/>
    <property type="project" value="UniProtKB-KW"/>
</dbReference>
<dbReference type="InterPro" id="IPR036390">
    <property type="entry name" value="WH_DNA-bd_sf"/>
</dbReference>
<dbReference type="Pfam" id="PF09339">
    <property type="entry name" value="HTH_IclR"/>
    <property type="match status" value="1"/>
</dbReference>
<dbReference type="PANTHER" id="PTHR30136">
    <property type="entry name" value="HELIX-TURN-HELIX TRANSCRIPTIONAL REGULATOR, ICLR FAMILY"/>
    <property type="match status" value="1"/>
</dbReference>
<dbReference type="Proteomes" id="UP000658656">
    <property type="component" value="Unassembled WGS sequence"/>
</dbReference>
<comment type="caution">
    <text evidence="6">The sequence shown here is derived from an EMBL/GenBank/DDBJ whole genome shotgun (WGS) entry which is preliminary data.</text>
</comment>
<dbReference type="AlphaFoldDB" id="A0A8H9ISM1"/>
<organism evidence="6 7">
    <name type="scientific">Amycolatopsis bartoniae</name>
    <dbReference type="NCBI Taxonomy" id="941986"/>
    <lineage>
        <taxon>Bacteria</taxon>
        <taxon>Bacillati</taxon>
        <taxon>Actinomycetota</taxon>
        <taxon>Actinomycetes</taxon>
        <taxon>Pseudonocardiales</taxon>
        <taxon>Pseudonocardiaceae</taxon>
        <taxon>Amycolatopsis</taxon>
    </lineage>
</organism>
<evidence type="ECO:0000259" key="5">
    <source>
        <dbReference type="PROSITE" id="PS51078"/>
    </source>
</evidence>
<dbReference type="InterPro" id="IPR050707">
    <property type="entry name" value="HTH_MetabolicPath_Reg"/>
</dbReference>
<gene>
    <name evidence="6" type="ORF">GCM10017566_30720</name>
</gene>
<reference evidence="6" key="2">
    <citation type="submission" date="2020-09" db="EMBL/GenBank/DDBJ databases">
        <authorList>
            <person name="Sun Q."/>
            <person name="Zhou Y."/>
        </authorList>
    </citation>
    <scope>NUCLEOTIDE SEQUENCE</scope>
    <source>
        <strain evidence="6">CGMCC 4.7679</strain>
    </source>
</reference>
<keyword evidence="1" id="KW-0805">Transcription regulation</keyword>
<dbReference type="InterPro" id="IPR029016">
    <property type="entry name" value="GAF-like_dom_sf"/>
</dbReference>
<feature type="domain" description="HTH iclR-type" evidence="4">
    <location>
        <begin position="9"/>
        <end position="70"/>
    </location>
</feature>
<dbReference type="PROSITE" id="PS51077">
    <property type="entry name" value="HTH_ICLR"/>
    <property type="match status" value="1"/>
</dbReference>
<dbReference type="OrthoDB" id="60629at2"/>
<dbReference type="InterPro" id="IPR014757">
    <property type="entry name" value="Tscrpt_reg_IclR_C"/>
</dbReference>
<proteinExistence type="predicted"/>
<evidence type="ECO:0000259" key="4">
    <source>
        <dbReference type="PROSITE" id="PS51077"/>
    </source>
</evidence>
<dbReference type="EMBL" id="BNAV01000004">
    <property type="protein sequence ID" value="GHF55559.1"/>
    <property type="molecule type" value="Genomic_DNA"/>
</dbReference>
<dbReference type="PROSITE" id="PS51078">
    <property type="entry name" value="ICLR_ED"/>
    <property type="match status" value="1"/>
</dbReference>
<reference evidence="6" key="1">
    <citation type="journal article" date="2014" name="Int. J. Syst. Evol. Microbiol.">
        <title>Complete genome sequence of Corynebacterium casei LMG S-19264T (=DSM 44701T), isolated from a smear-ripened cheese.</title>
        <authorList>
            <consortium name="US DOE Joint Genome Institute (JGI-PGF)"/>
            <person name="Walter F."/>
            <person name="Albersmeier A."/>
            <person name="Kalinowski J."/>
            <person name="Ruckert C."/>
        </authorList>
    </citation>
    <scope>NUCLEOTIDE SEQUENCE</scope>
    <source>
        <strain evidence="6">CGMCC 4.7679</strain>
    </source>
</reference>
<evidence type="ECO:0000256" key="2">
    <source>
        <dbReference type="ARBA" id="ARBA00023125"/>
    </source>
</evidence>
<protein>
    <submittedName>
        <fullName evidence="6">IclR family transcriptional regulator</fullName>
    </submittedName>
</protein>
<keyword evidence="2" id="KW-0238">DNA-binding</keyword>
<evidence type="ECO:0000313" key="6">
    <source>
        <dbReference type="EMBL" id="GHF55559.1"/>
    </source>
</evidence>
<evidence type="ECO:0000256" key="1">
    <source>
        <dbReference type="ARBA" id="ARBA00023015"/>
    </source>
</evidence>
<dbReference type="Gene3D" id="3.30.450.40">
    <property type="match status" value="1"/>
</dbReference>
<dbReference type="Pfam" id="PF01614">
    <property type="entry name" value="IclR_C"/>
    <property type="match status" value="1"/>
</dbReference>
<dbReference type="InterPro" id="IPR005471">
    <property type="entry name" value="Tscrpt_reg_IclR_N"/>
</dbReference>
<dbReference type="PANTHER" id="PTHR30136:SF24">
    <property type="entry name" value="HTH-TYPE TRANSCRIPTIONAL REPRESSOR ALLR"/>
    <property type="match status" value="1"/>
</dbReference>
<dbReference type="RefSeq" id="WP_145935965.1">
    <property type="nucleotide sequence ID" value="NZ_BNAV01000004.1"/>
</dbReference>
<dbReference type="GO" id="GO:0003700">
    <property type="term" value="F:DNA-binding transcription factor activity"/>
    <property type="evidence" value="ECO:0007669"/>
    <property type="project" value="TreeGrafter"/>
</dbReference>
<keyword evidence="7" id="KW-1185">Reference proteome</keyword>
<keyword evidence="3" id="KW-0804">Transcription</keyword>
<name>A0A8H9ISM1_9PSEU</name>
<accession>A0A8H9ISM1</accession>
<feature type="domain" description="IclR-ED" evidence="5">
    <location>
        <begin position="71"/>
        <end position="250"/>
    </location>
</feature>
<evidence type="ECO:0000313" key="7">
    <source>
        <dbReference type="Proteomes" id="UP000658656"/>
    </source>
</evidence>
<dbReference type="SUPFAM" id="SSF55781">
    <property type="entry name" value="GAF domain-like"/>
    <property type="match status" value="1"/>
</dbReference>
<dbReference type="Gene3D" id="1.10.10.10">
    <property type="entry name" value="Winged helix-like DNA-binding domain superfamily/Winged helix DNA-binding domain"/>
    <property type="match status" value="1"/>
</dbReference>